<keyword evidence="5" id="KW-1185">Reference proteome</keyword>
<dbReference type="Pfam" id="PF02894">
    <property type="entry name" value="GFO_IDH_MocA_C"/>
    <property type="match status" value="1"/>
</dbReference>
<organism evidence="4 5">
    <name type="scientific">Paenibacillus solanacearum</name>
    <dbReference type="NCBI Taxonomy" id="2048548"/>
    <lineage>
        <taxon>Bacteria</taxon>
        <taxon>Bacillati</taxon>
        <taxon>Bacillota</taxon>
        <taxon>Bacilli</taxon>
        <taxon>Bacillales</taxon>
        <taxon>Paenibacillaceae</taxon>
        <taxon>Paenibacillus</taxon>
    </lineage>
</organism>
<feature type="domain" description="Gfo/Idh/MocA-like oxidoreductase N-terminal" evidence="2">
    <location>
        <begin position="6"/>
        <end position="126"/>
    </location>
</feature>
<dbReference type="EC" id="1.1.1.369" evidence="4"/>
<evidence type="ECO:0000259" key="2">
    <source>
        <dbReference type="Pfam" id="PF01408"/>
    </source>
</evidence>
<evidence type="ECO:0000313" key="5">
    <source>
        <dbReference type="Proteomes" id="UP000693672"/>
    </source>
</evidence>
<dbReference type="InterPro" id="IPR004104">
    <property type="entry name" value="Gfo/Idh/MocA-like_OxRdtase_C"/>
</dbReference>
<dbReference type="Proteomes" id="UP000693672">
    <property type="component" value="Unassembled WGS sequence"/>
</dbReference>
<dbReference type="PANTHER" id="PTHR43377:SF2">
    <property type="entry name" value="BINDING ROSSMANN FOLD OXIDOREDUCTASE, PUTATIVE (AFU_ORTHOLOGUE AFUA_4G00560)-RELATED"/>
    <property type="match status" value="1"/>
</dbReference>
<dbReference type="InterPro" id="IPR000683">
    <property type="entry name" value="Gfo/Idh/MocA-like_OxRdtase_N"/>
</dbReference>
<evidence type="ECO:0000259" key="3">
    <source>
        <dbReference type="Pfam" id="PF02894"/>
    </source>
</evidence>
<dbReference type="GO" id="GO:0016491">
    <property type="term" value="F:oxidoreductase activity"/>
    <property type="evidence" value="ECO:0007669"/>
    <property type="project" value="UniProtKB-KW"/>
</dbReference>
<gene>
    <name evidence="4" type="primary">iolG_24</name>
    <name evidence="4" type="ORF">PAESOLCIP111_03064</name>
</gene>
<evidence type="ECO:0000256" key="1">
    <source>
        <dbReference type="ARBA" id="ARBA00010928"/>
    </source>
</evidence>
<dbReference type="AlphaFoldDB" id="A0A916K3A2"/>
<feature type="domain" description="Gfo/Idh/MocA-like oxidoreductase C-terminal" evidence="3">
    <location>
        <begin position="139"/>
        <end position="329"/>
    </location>
</feature>
<evidence type="ECO:0000313" key="4">
    <source>
        <dbReference type="EMBL" id="CAG7629037.1"/>
    </source>
</evidence>
<protein>
    <submittedName>
        <fullName evidence="4">Inositol 2-dehydrogenase/D-chiro-inositol 3-dehydrogenase</fullName>
        <ecNumber evidence="4">1.1.1.369</ecNumber>
    </submittedName>
</protein>
<sequence>MKQITAVLIGTGNRGGAYTSYALQFPHELKIVAIADPNHVRSGAFAKKHNIPQEQVYQTWEELLLQPQLADVAIVTTQDSMHYEPTIHALEKGYHVLVEKPMSPNPEECIRMEEAAEKHNRQLSVCHVLRYTPFWSGIKKIIDRGDIGEIASIQLNENVGNLHMAHSFVRGNWRNSDVSSPMILAKSSHDMDIISWLMGKACTRVSSFGSLLHFRKEHAPEGAPEFCLDGCPVYSQCPYYAPKYYMDKDENFLKKITNDTSHEGVLHALQTGPYGKCVYRTDNNVVDHQVVNLEFAGGATATFSMCGFTHDTSRSVQIMGTKGEIRGYMSENKFTVYDFLTRDKTEVRYDKPKSGHSGGDAGIIKNFLHEIRYYDGKQGLTSAKASVESHMMAFAAEKSRNHQGESIDLIQFKADHKNEATANR</sequence>
<comment type="similarity">
    <text evidence="1">Belongs to the Gfo/Idh/MocA family.</text>
</comment>
<name>A0A916K3A2_9BACL</name>
<dbReference type="InterPro" id="IPR051450">
    <property type="entry name" value="Gfo/Idh/MocA_Oxidoreductases"/>
</dbReference>
<dbReference type="EMBL" id="CAJVAS010000012">
    <property type="protein sequence ID" value="CAG7629037.1"/>
    <property type="molecule type" value="Genomic_DNA"/>
</dbReference>
<keyword evidence="4" id="KW-0560">Oxidoreductase</keyword>
<comment type="caution">
    <text evidence="4">The sequence shown here is derived from an EMBL/GenBank/DDBJ whole genome shotgun (WGS) entry which is preliminary data.</text>
</comment>
<dbReference type="PANTHER" id="PTHR43377">
    <property type="entry name" value="BILIVERDIN REDUCTASE A"/>
    <property type="match status" value="1"/>
</dbReference>
<dbReference type="RefSeq" id="WP_218092826.1">
    <property type="nucleotide sequence ID" value="NZ_CAJVAS010000012.1"/>
</dbReference>
<dbReference type="Pfam" id="PF01408">
    <property type="entry name" value="GFO_IDH_MocA"/>
    <property type="match status" value="1"/>
</dbReference>
<accession>A0A916K3A2</accession>
<dbReference type="GO" id="GO:0000166">
    <property type="term" value="F:nucleotide binding"/>
    <property type="evidence" value="ECO:0007669"/>
    <property type="project" value="InterPro"/>
</dbReference>
<proteinExistence type="inferred from homology"/>
<reference evidence="4" key="1">
    <citation type="submission" date="2021-06" db="EMBL/GenBank/DDBJ databases">
        <authorList>
            <person name="Criscuolo A."/>
        </authorList>
    </citation>
    <scope>NUCLEOTIDE SEQUENCE</scope>
    <source>
        <strain evidence="4">CIP111600</strain>
    </source>
</reference>